<feature type="transmembrane region" description="Helical" evidence="5">
    <location>
        <begin position="55"/>
        <end position="83"/>
    </location>
</feature>
<organism evidence="6 7">
    <name type="scientific">Simkania negevensis (strain ATCC VR-1471 / DSM 27360 / Z)</name>
    <dbReference type="NCBI Taxonomy" id="331113"/>
    <lineage>
        <taxon>Bacteria</taxon>
        <taxon>Pseudomonadati</taxon>
        <taxon>Chlamydiota</taxon>
        <taxon>Chlamydiia</taxon>
        <taxon>Parachlamydiales</taxon>
        <taxon>Simkaniaceae</taxon>
        <taxon>Simkania</taxon>
    </lineage>
</organism>
<dbReference type="Proteomes" id="UP000000496">
    <property type="component" value="Chromosome gsn.131"/>
</dbReference>
<name>F8L6R8_SIMNZ</name>
<dbReference type="GO" id="GO:0012505">
    <property type="term" value="C:endomembrane system"/>
    <property type="evidence" value="ECO:0007669"/>
    <property type="project" value="UniProtKB-SubCell"/>
</dbReference>
<feature type="transmembrane region" description="Helical" evidence="5">
    <location>
        <begin position="196"/>
        <end position="213"/>
    </location>
</feature>
<sequence length="246" mass="27347">MTLKSDHFKGKDVYEHLKEARARGAKATQEIHGTEAPGHLVAATDSLKETAIVLLGFWILLLAFRASAPVTLLAIFSIGWILWKGGRSALLGWGRLERLHRLIEEERYEIQHHRAQEKKELRGMYEQKGFTGELLDQVVEVLMADDNRLLRVMLEEELGLTLETYEHPLKQAVGAAVGAFIAGIGALIGAFFAGMWGITIVLFLLFSIATLVTAKREGNALIKSLIWNLAVGILSIGTLYFISQLR</sequence>
<dbReference type="eggNOG" id="COG1814">
    <property type="taxonomic scope" value="Bacteria"/>
</dbReference>
<dbReference type="Pfam" id="PF01988">
    <property type="entry name" value="VIT1"/>
    <property type="match status" value="1"/>
</dbReference>
<dbReference type="EMBL" id="FR872582">
    <property type="protein sequence ID" value="CCB88416.1"/>
    <property type="molecule type" value="Genomic_DNA"/>
</dbReference>
<dbReference type="RefSeq" id="WP_013942883.1">
    <property type="nucleotide sequence ID" value="NC_015713.1"/>
</dbReference>
<protein>
    <submittedName>
        <fullName evidence="6">Putative membrane protein</fullName>
    </submittedName>
</protein>
<dbReference type="GO" id="GO:0030026">
    <property type="term" value="P:intracellular manganese ion homeostasis"/>
    <property type="evidence" value="ECO:0007669"/>
    <property type="project" value="InterPro"/>
</dbReference>
<dbReference type="STRING" id="331113.SNE_A05390"/>
<dbReference type="HOGENOM" id="CLU_1118606_0_0_0"/>
<evidence type="ECO:0000256" key="2">
    <source>
        <dbReference type="ARBA" id="ARBA00022692"/>
    </source>
</evidence>
<reference evidence="6 7" key="2">
    <citation type="journal article" date="2011" name="Mol. Biol. Evol.">
        <title>Unity in variety--the pan-genome of the Chlamydiae.</title>
        <authorList>
            <person name="Collingro A."/>
            <person name="Tischler P."/>
            <person name="Weinmaier T."/>
            <person name="Penz T."/>
            <person name="Heinz E."/>
            <person name="Brunham R.C."/>
            <person name="Read T.D."/>
            <person name="Bavoil P.M."/>
            <person name="Sachse K."/>
            <person name="Kahane S."/>
            <person name="Friedman M.G."/>
            <person name="Rattei T."/>
            <person name="Myers G.S."/>
            <person name="Horn M."/>
        </authorList>
    </citation>
    <scope>NUCLEOTIDE SEQUENCE [LARGE SCALE GENOMIC DNA]</scope>
    <source>
        <strain evidence="7">ATCC VR-1471 / Z</strain>
    </source>
</reference>
<keyword evidence="7" id="KW-1185">Reference proteome</keyword>
<keyword evidence="3 5" id="KW-1133">Transmembrane helix</keyword>
<feature type="transmembrane region" description="Helical" evidence="5">
    <location>
        <begin position="225"/>
        <end position="243"/>
    </location>
</feature>
<accession>F8L6R8</accession>
<evidence type="ECO:0000256" key="5">
    <source>
        <dbReference type="SAM" id="Phobius"/>
    </source>
</evidence>
<dbReference type="InterPro" id="IPR008217">
    <property type="entry name" value="Ccc1_fam"/>
</dbReference>
<proteinExistence type="predicted"/>
<dbReference type="OrthoDB" id="20892at2"/>
<evidence type="ECO:0000256" key="3">
    <source>
        <dbReference type="ARBA" id="ARBA00022989"/>
    </source>
</evidence>
<dbReference type="AlphaFoldDB" id="F8L6R8"/>
<evidence type="ECO:0000313" key="6">
    <source>
        <dbReference type="EMBL" id="CCB88416.1"/>
    </source>
</evidence>
<comment type="subcellular location">
    <subcellularLocation>
        <location evidence="1">Endomembrane system</location>
        <topology evidence="1">Multi-pass membrane protein</topology>
    </subcellularLocation>
</comment>
<feature type="transmembrane region" description="Helical" evidence="5">
    <location>
        <begin position="172"/>
        <end position="190"/>
    </location>
</feature>
<gene>
    <name evidence="6" type="ordered locus">SNE_A05390</name>
</gene>
<reference key="1">
    <citation type="journal article" date="2011" name="Mol. Biol. Evol.">
        <title>Unity in variety -- the pan-genome of the Chlamydiae.</title>
        <authorList>
            <person name="Collingro A."/>
            <person name="Tischler P."/>
            <person name="Weinmaier T."/>
            <person name="Penz T."/>
            <person name="Heinz E."/>
            <person name="Brunham R.C."/>
            <person name="Read T.D."/>
            <person name="Bavoil P.M."/>
            <person name="Sachse K."/>
            <person name="Kahane S."/>
            <person name="Friedman M.G."/>
            <person name="Rattei T."/>
            <person name="Myers G.S.A."/>
            <person name="Horn M."/>
        </authorList>
    </citation>
    <scope>NUCLEOTIDE SEQUENCE</scope>
    <source>
        <strain>Z</strain>
    </source>
</reference>
<evidence type="ECO:0000256" key="1">
    <source>
        <dbReference type="ARBA" id="ARBA00004127"/>
    </source>
</evidence>
<evidence type="ECO:0000256" key="4">
    <source>
        <dbReference type="ARBA" id="ARBA00023136"/>
    </source>
</evidence>
<dbReference type="KEGG" id="sng:SNE_A05390"/>
<keyword evidence="4 5" id="KW-0472">Membrane</keyword>
<keyword evidence="2 5" id="KW-0812">Transmembrane</keyword>
<dbReference type="GO" id="GO:0005384">
    <property type="term" value="F:manganese ion transmembrane transporter activity"/>
    <property type="evidence" value="ECO:0007669"/>
    <property type="project" value="InterPro"/>
</dbReference>
<evidence type="ECO:0000313" key="7">
    <source>
        <dbReference type="Proteomes" id="UP000000496"/>
    </source>
</evidence>